<evidence type="ECO:0000256" key="1">
    <source>
        <dbReference type="ARBA" id="ARBA00023015"/>
    </source>
</evidence>
<dbReference type="CDD" id="cd01575">
    <property type="entry name" value="PBP1_GntR"/>
    <property type="match status" value="1"/>
</dbReference>
<feature type="domain" description="HTH lacI-type" evidence="4">
    <location>
        <begin position="6"/>
        <end position="60"/>
    </location>
</feature>
<dbReference type="Pfam" id="PF13377">
    <property type="entry name" value="Peripla_BP_3"/>
    <property type="match status" value="1"/>
</dbReference>
<dbReference type="SUPFAM" id="SSF53822">
    <property type="entry name" value="Periplasmic binding protein-like I"/>
    <property type="match status" value="1"/>
</dbReference>
<dbReference type="OrthoDB" id="7170131at2"/>
<dbReference type="InterPro" id="IPR010982">
    <property type="entry name" value="Lambda_DNA-bd_dom_sf"/>
</dbReference>
<reference evidence="5 6" key="1">
    <citation type="submission" date="2019-06" db="EMBL/GenBank/DDBJ databases">
        <title>Whole genome sequence for Rhodospirillaceae sp. R148.</title>
        <authorList>
            <person name="Wang G."/>
        </authorList>
    </citation>
    <scope>NUCLEOTIDE SEQUENCE [LARGE SCALE GENOMIC DNA]</scope>
    <source>
        <strain evidence="5 6">R148</strain>
    </source>
</reference>
<dbReference type="PANTHER" id="PTHR30146:SF33">
    <property type="entry name" value="TRANSCRIPTIONAL REGULATOR"/>
    <property type="match status" value="1"/>
</dbReference>
<keyword evidence="1" id="KW-0805">Transcription regulation</keyword>
<dbReference type="Gene3D" id="1.10.260.40">
    <property type="entry name" value="lambda repressor-like DNA-binding domains"/>
    <property type="match status" value="1"/>
</dbReference>
<keyword evidence="6" id="KW-1185">Reference proteome</keyword>
<dbReference type="Pfam" id="PF00356">
    <property type="entry name" value="LacI"/>
    <property type="match status" value="1"/>
</dbReference>
<organism evidence="5 6">
    <name type="scientific">Denitrobaculum tricleocarpae</name>
    <dbReference type="NCBI Taxonomy" id="2591009"/>
    <lineage>
        <taxon>Bacteria</taxon>
        <taxon>Pseudomonadati</taxon>
        <taxon>Pseudomonadota</taxon>
        <taxon>Alphaproteobacteria</taxon>
        <taxon>Rhodospirillales</taxon>
        <taxon>Rhodospirillaceae</taxon>
        <taxon>Denitrobaculum</taxon>
    </lineage>
</organism>
<dbReference type="SMART" id="SM00354">
    <property type="entry name" value="HTH_LACI"/>
    <property type="match status" value="1"/>
</dbReference>
<evidence type="ECO:0000313" key="5">
    <source>
        <dbReference type="EMBL" id="TQV79771.1"/>
    </source>
</evidence>
<dbReference type="GO" id="GO:0003700">
    <property type="term" value="F:DNA-binding transcription factor activity"/>
    <property type="evidence" value="ECO:0007669"/>
    <property type="project" value="TreeGrafter"/>
</dbReference>
<sequence>MRRSSVGIREVAEAAKVSMMTVSRAIRGVEGVSEKKRAEILRIAKKLNYVPNSNARSLAVENSNLVGISLPTFANDVFAEILAGMRGTFEGAGYASVIDTTEYSPESEQRWVERLLTWRPAAVILTGIDHLPDVGQKLRSAGIPTLEIWDVTADPIDICVGIDHEAAGYELGRYAVTLGYQSPAYVGAPIGRDRRADARLRGIKRAFDEGPCSHPIRVAGRPERHAFGAGAAGIDELLQESRPDVVFFLNDHMAFGGMMACGRHGLRIPQDIGVVGFNALDLTTVLPVPITTAKTPRRQMGVVGARNLLARIHGVATERTTTLPITLIAGETTRGE</sequence>
<dbReference type="EMBL" id="VHSH01000004">
    <property type="protein sequence ID" value="TQV79771.1"/>
    <property type="molecule type" value="Genomic_DNA"/>
</dbReference>
<proteinExistence type="predicted"/>
<evidence type="ECO:0000313" key="6">
    <source>
        <dbReference type="Proteomes" id="UP000315252"/>
    </source>
</evidence>
<dbReference type="InterPro" id="IPR046335">
    <property type="entry name" value="LacI/GalR-like_sensor"/>
</dbReference>
<gene>
    <name evidence="5" type="ORF">FKG95_13805</name>
</gene>
<protein>
    <submittedName>
        <fullName evidence="5">LacI family DNA-binding transcriptional regulator</fullName>
    </submittedName>
</protein>
<keyword evidence="2 5" id="KW-0238">DNA-binding</keyword>
<dbReference type="AlphaFoldDB" id="A0A545TRL4"/>
<dbReference type="Gene3D" id="3.40.50.2300">
    <property type="match status" value="2"/>
</dbReference>
<dbReference type="PROSITE" id="PS50932">
    <property type="entry name" value="HTH_LACI_2"/>
    <property type="match status" value="1"/>
</dbReference>
<comment type="caution">
    <text evidence="5">The sequence shown here is derived from an EMBL/GenBank/DDBJ whole genome shotgun (WGS) entry which is preliminary data.</text>
</comment>
<evidence type="ECO:0000259" key="4">
    <source>
        <dbReference type="PROSITE" id="PS50932"/>
    </source>
</evidence>
<dbReference type="CDD" id="cd01392">
    <property type="entry name" value="HTH_LacI"/>
    <property type="match status" value="1"/>
</dbReference>
<name>A0A545TRL4_9PROT</name>
<dbReference type="PANTHER" id="PTHR30146">
    <property type="entry name" value="LACI-RELATED TRANSCRIPTIONAL REPRESSOR"/>
    <property type="match status" value="1"/>
</dbReference>
<accession>A0A545TRL4</accession>
<dbReference type="RefSeq" id="WP_142896951.1">
    <property type="nucleotide sequence ID" value="NZ_ML660055.1"/>
</dbReference>
<dbReference type="SUPFAM" id="SSF47413">
    <property type="entry name" value="lambda repressor-like DNA-binding domains"/>
    <property type="match status" value="1"/>
</dbReference>
<dbReference type="GO" id="GO:0000976">
    <property type="term" value="F:transcription cis-regulatory region binding"/>
    <property type="evidence" value="ECO:0007669"/>
    <property type="project" value="TreeGrafter"/>
</dbReference>
<dbReference type="InterPro" id="IPR028082">
    <property type="entry name" value="Peripla_BP_I"/>
</dbReference>
<dbReference type="InterPro" id="IPR000843">
    <property type="entry name" value="HTH_LacI"/>
</dbReference>
<keyword evidence="3" id="KW-0804">Transcription</keyword>
<evidence type="ECO:0000256" key="2">
    <source>
        <dbReference type="ARBA" id="ARBA00023125"/>
    </source>
</evidence>
<dbReference type="Proteomes" id="UP000315252">
    <property type="component" value="Unassembled WGS sequence"/>
</dbReference>
<evidence type="ECO:0000256" key="3">
    <source>
        <dbReference type="ARBA" id="ARBA00023163"/>
    </source>
</evidence>